<sequence length="72" mass="7218">MKSGSISGGFMWNPAEAGRACVSMGKMLVYGAGVTEGNDISGLGLVSADAANTDIITNNLIAINADTVDGLL</sequence>
<dbReference type="Proteomes" id="UP001230978">
    <property type="component" value="Chromosome"/>
</dbReference>
<keyword evidence="2" id="KW-1185">Reference proteome</keyword>
<gene>
    <name evidence="1" type="ORF">QF092_16750</name>
</gene>
<accession>A0ABY8Q4S7</accession>
<evidence type="ECO:0000313" key="2">
    <source>
        <dbReference type="Proteomes" id="UP001230978"/>
    </source>
</evidence>
<proteinExistence type="predicted"/>
<reference evidence="1 2" key="1">
    <citation type="submission" date="2023-04" db="EMBL/GenBank/DDBJ databases">
        <title>YMD61, complete Genome.</title>
        <authorList>
            <person name="Zhang J."/>
        </authorList>
    </citation>
    <scope>NUCLEOTIDE SEQUENCE [LARGE SCALE GENOMIC DNA]</scope>
    <source>
        <strain evidence="1 2">YMD61</strain>
    </source>
</reference>
<dbReference type="RefSeq" id="WP_281465672.1">
    <property type="nucleotide sequence ID" value="NZ_CP124535.1"/>
</dbReference>
<evidence type="ECO:0000313" key="1">
    <source>
        <dbReference type="EMBL" id="WGV15878.1"/>
    </source>
</evidence>
<name>A0ABY8Q4S7_9RHOB</name>
<protein>
    <submittedName>
        <fullName evidence="1">Uncharacterized protein</fullName>
    </submittedName>
</protein>
<dbReference type="EMBL" id="CP124535">
    <property type="protein sequence ID" value="WGV15878.1"/>
    <property type="molecule type" value="Genomic_DNA"/>
</dbReference>
<organism evidence="1 2">
    <name type="scientific">Fuscovulum ytuae</name>
    <dbReference type="NCBI Taxonomy" id="3042299"/>
    <lineage>
        <taxon>Bacteria</taxon>
        <taxon>Pseudomonadati</taxon>
        <taxon>Pseudomonadota</taxon>
        <taxon>Alphaproteobacteria</taxon>
        <taxon>Rhodobacterales</taxon>
        <taxon>Paracoccaceae</taxon>
        <taxon>Fuscovulum</taxon>
    </lineage>
</organism>